<dbReference type="Proteomes" id="UP001321760">
    <property type="component" value="Unassembled WGS sequence"/>
</dbReference>
<feature type="transmembrane region" description="Helical" evidence="1">
    <location>
        <begin position="45"/>
        <end position="68"/>
    </location>
</feature>
<evidence type="ECO:0000313" key="2">
    <source>
        <dbReference type="EMBL" id="KAK4453548.1"/>
    </source>
</evidence>
<accession>A0AAV9GXY0</accession>
<keyword evidence="1" id="KW-1133">Transmembrane helix</keyword>
<evidence type="ECO:0000256" key="1">
    <source>
        <dbReference type="SAM" id="Phobius"/>
    </source>
</evidence>
<keyword evidence="3" id="KW-1185">Reference proteome</keyword>
<reference evidence="2" key="1">
    <citation type="journal article" date="2023" name="Mol. Phylogenet. Evol.">
        <title>Genome-scale phylogeny and comparative genomics of the fungal order Sordariales.</title>
        <authorList>
            <person name="Hensen N."/>
            <person name="Bonometti L."/>
            <person name="Westerberg I."/>
            <person name="Brannstrom I.O."/>
            <person name="Guillou S."/>
            <person name="Cros-Aarteil S."/>
            <person name="Calhoun S."/>
            <person name="Haridas S."/>
            <person name="Kuo A."/>
            <person name="Mondo S."/>
            <person name="Pangilinan J."/>
            <person name="Riley R."/>
            <person name="LaButti K."/>
            <person name="Andreopoulos B."/>
            <person name="Lipzen A."/>
            <person name="Chen C."/>
            <person name="Yan M."/>
            <person name="Daum C."/>
            <person name="Ng V."/>
            <person name="Clum A."/>
            <person name="Steindorff A."/>
            <person name="Ohm R.A."/>
            <person name="Martin F."/>
            <person name="Silar P."/>
            <person name="Natvig D.O."/>
            <person name="Lalanne C."/>
            <person name="Gautier V."/>
            <person name="Ament-Velasquez S.L."/>
            <person name="Kruys A."/>
            <person name="Hutchinson M.I."/>
            <person name="Powell A.J."/>
            <person name="Barry K."/>
            <person name="Miller A.N."/>
            <person name="Grigoriev I.V."/>
            <person name="Debuchy R."/>
            <person name="Gladieux P."/>
            <person name="Hiltunen Thoren M."/>
            <person name="Johannesson H."/>
        </authorList>
    </citation>
    <scope>NUCLEOTIDE SEQUENCE</scope>
    <source>
        <strain evidence="2">PSN243</strain>
    </source>
</reference>
<keyword evidence="1" id="KW-0812">Transmembrane</keyword>
<dbReference type="AlphaFoldDB" id="A0AAV9GXY0"/>
<protein>
    <submittedName>
        <fullName evidence="2">Uncharacterized protein</fullName>
    </submittedName>
</protein>
<sequence>MARQGRQVVVFCMHRPGLGMALGVGGSRGQIWRRWRSCPCTMKSLLFFFLLFTCSNTTVNVLGVFWGAREDGVQGKYLRAIMDGIRQQRNWTTADAFPRCGLTTPARLTRKTSRGPLLLLRASGLGLEHEGGSFGVDVQTSYEIERQTRPLPWTDSCRTNWTLSGLDSRGPVTTTFSKDTHACY</sequence>
<reference evidence="2" key="2">
    <citation type="submission" date="2023-05" db="EMBL/GenBank/DDBJ databases">
        <authorList>
            <consortium name="Lawrence Berkeley National Laboratory"/>
            <person name="Steindorff A."/>
            <person name="Hensen N."/>
            <person name="Bonometti L."/>
            <person name="Westerberg I."/>
            <person name="Brannstrom I.O."/>
            <person name="Guillou S."/>
            <person name="Cros-Aarteil S."/>
            <person name="Calhoun S."/>
            <person name="Haridas S."/>
            <person name="Kuo A."/>
            <person name="Mondo S."/>
            <person name="Pangilinan J."/>
            <person name="Riley R."/>
            <person name="Labutti K."/>
            <person name="Andreopoulos B."/>
            <person name="Lipzen A."/>
            <person name="Chen C."/>
            <person name="Yanf M."/>
            <person name="Daum C."/>
            <person name="Ng V."/>
            <person name="Clum A."/>
            <person name="Ohm R."/>
            <person name="Martin F."/>
            <person name="Silar P."/>
            <person name="Natvig D."/>
            <person name="Lalanne C."/>
            <person name="Gautier V."/>
            <person name="Ament-Velasquez S.L."/>
            <person name="Kruys A."/>
            <person name="Hutchinson M.I."/>
            <person name="Powell A.J."/>
            <person name="Barry K."/>
            <person name="Miller A.N."/>
            <person name="Grigoriev I.V."/>
            <person name="Debuchy R."/>
            <person name="Gladieux P."/>
            <person name="Thoren M.H."/>
            <person name="Johannesson H."/>
        </authorList>
    </citation>
    <scope>NUCLEOTIDE SEQUENCE</scope>
    <source>
        <strain evidence="2">PSN243</strain>
    </source>
</reference>
<organism evidence="2 3">
    <name type="scientific">Podospora aff. communis PSN243</name>
    <dbReference type="NCBI Taxonomy" id="3040156"/>
    <lineage>
        <taxon>Eukaryota</taxon>
        <taxon>Fungi</taxon>
        <taxon>Dikarya</taxon>
        <taxon>Ascomycota</taxon>
        <taxon>Pezizomycotina</taxon>
        <taxon>Sordariomycetes</taxon>
        <taxon>Sordariomycetidae</taxon>
        <taxon>Sordariales</taxon>
        <taxon>Podosporaceae</taxon>
        <taxon>Podospora</taxon>
    </lineage>
</organism>
<keyword evidence="1" id="KW-0472">Membrane</keyword>
<name>A0AAV9GXY0_9PEZI</name>
<comment type="caution">
    <text evidence="2">The sequence shown here is derived from an EMBL/GenBank/DDBJ whole genome shotgun (WGS) entry which is preliminary data.</text>
</comment>
<gene>
    <name evidence="2" type="ORF">QBC34DRAFT_209491</name>
</gene>
<proteinExistence type="predicted"/>
<evidence type="ECO:0000313" key="3">
    <source>
        <dbReference type="Proteomes" id="UP001321760"/>
    </source>
</evidence>
<dbReference type="EMBL" id="MU865920">
    <property type="protein sequence ID" value="KAK4453548.1"/>
    <property type="molecule type" value="Genomic_DNA"/>
</dbReference>